<accession>A0AAD5TWB3</accession>
<dbReference type="Gene3D" id="2.40.50.100">
    <property type="match status" value="1"/>
</dbReference>
<dbReference type="InterPro" id="IPR000089">
    <property type="entry name" value="Biotin_lipoyl"/>
</dbReference>
<gene>
    <name evidence="6" type="ORF">HK099_008179</name>
</gene>
<dbReference type="GO" id="GO:0005960">
    <property type="term" value="C:glycine cleavage complex"/>
    <property type="evidence" value="ECO:0007669"/>
    <property type="project" value="UniProtKB-UniRule"/>
</dbReference>
<dbReference type="InterPro" id="IPR002930">
    <property type="entry name" value="GCV_H"/>
</dbReference>
<feature type="non-terminal residue" evidence="6">
    <location>
        <position position="118"/>
    </location>
</feature>
<dbReference type="AlphaFoldDB" id="A0AAD5TWB3"/>
<reference evidence="6" key="1">
    <citation type="submission" date="2020-05" db="EMBL/GenBank/DDBJ databases">
        <title>Phylogenomic resolution of chytrid fungi.</title>
        <authorList>
            <person name="Stajich J.E."/>
            <person name="Amses K."/>
            <person name="Simmons R."/>
            <person name="Seto K."/>
            <person name="Myers J."/>
            <person name="Bonds A."/>
            <person name="Quandt C.A."/>
            <person name="Barry K."/>
            <person name="Liu P."/>
            <person name="Grigoriev I."/>
            <person name="Longcore J.E."/>
            <person name="James T.Y."/>
        </authorList>
    </citation>
    <scope>NUCLEOTIDE SEQUENCE</scope>
    <source>
        <strain evidence="6">JEL0476</strain>
    </source>
</reference>
<dbReference type="EMBL" id="JADGJW010000873">
    <property type="protein sequence ID" value="KAJ3210791.1"/>
    <property type="molecule type" value="Genomic_DNA"/>
</dbReference>
<feature type="domain" description="Lipoyl-binding" evidence="5">
    <location>
        <begin position="14"/>
        <end position="96"/>
    </location>
</feature>
<dbReference type="InterPro" id="IPR033753">
    <property type="entry name" value="GCV_H/Fam206"/>
</dbReference>
<dbReference type="HAMAP" id="MF_00272">
    <property type="entry name" value="GcvH"/>
    <property type="match status" value="1"/>
</dbReference>
<feature type="modified residue" description="N6-lipoyllysine" evidence="3">
    <location>
        <position position="55"/>
    </location>
</feature>
<dbReference type="SUPFAM" id="SSF51230">
    <property type="entry name" value="Single hybrid motif"/>
    <property type="match status" value="1"/>
</dbReference>
<dbReference type="InterPro" id="IPR011053">
    <property type="entry name" value="Single_hybrid_motif"/>
</dbReference>
<keyword evidence="7" id="KW-1185">Reference proteome</keyword>
<dbReference type="PROSITE" id="PS50968">
    <property type="entry name" value="BIOTINYL_LIPOYL"/>
    <property type="match status" value="1"/>
</dbReference>
<evidence type="ECO:0000256" key="4">
    <source>
        <dbReference type="RuleBase" id="RU364055"/>
    </source>
</evidence>
<dbReference type="NCBIfam" id="TIGR00527">
    <property type="entry name" value="gcvH"/>
    <property type="match status" value="1"/>
</dbReference>
<comment type="similarity">
    <text evidence="1 4">Belongs to the GcvH family.</text>
</comment>
<organism evidence="6 7">
    <name type="scientific">Clydaea vesicula</name>
    <dbReference type="NCBI Taxonomy" id="447962"/>
    <lineage>
        <taxon>Eukaryota</taxon>
        <taxon>Fungi</taxon>
        <taxon>Fungi incertae sedis</taxon>
        <taxon>Chytridiomycota</taxon>
        <taxon>Chytridiomycota incertae sedis</taxon>
        <taxon>Chytridiomycetes</taxon>
        <taxon>Lobulomycetales</taxon>
        <taxon>Lobulomycetaceae</taxon>
        <taxon>Clydaea</taxon>
    </lineage>
</organism>
<evidence type="ECO:0000313" key="7">
    <source>
        <dbReference type="Proteomes" id="UP001211065"/>
    </source>
</evidence>
<dbReference type="GO" id="GO:0009249">
    <property type="term" value="P:protein lipoylation"/>
    <property type="evidence" value="ECO:0007669"/>
    <property type="project" value="TreeGrafter"/>
</dbReference>
<dbReference type="InterPro" id="IPR017453">
    <property type="entry name" value="GCV_H_sub"/>
</dbReference>
<comment type="function">
    <text evidence="4">The H protein shuttles the methylamine group of glycine from the P protein to the T protein.</text>
</comment>
<evidence type="ECO:0000256" key="3">
    <source>
        <dbReference type="PIRSR" id="PIRSR617453-50"/>
    </source>
</evidence>
<dbReference type="Pfam" id="PF01597">
    <property type="entry name" value="GCV_H"/>
    <property type="match status" value="1"/>
</dbReference>
<evidence type="ECO:0000256" key="1">
    <source>
        <dbReference type="ARBA" id="ARBA00009249"/>
    </source>
</evidence>
<evidence type="ECO:0000313" key="6">
    <source>
        <dbReference type="EMBL" id="KAJ3210791.1"/>
    </source>
</evidence>
<proteinExistence type="inferred from homology"/>
<dbReference type="PANTHER" id="PTHR11715:SF3">
    <property type="entry name" value="GLYCINE CLEAVAGE SYSTEM H PROTEIN-RELATED"/>
    <property type="match status" value="1"/>
</dbReference>
<comment type="cofactor">
    <cofactor evidence="4">
        <name>(R)-lipoate</name>
        <dbReference type="ChEBI" id="CHEBI:83088"/>
    </cofactor>
    <text evidence="4">Binds 1 lipoyl cofactor covalently.</text>
</comment>
<evidence type="ECO:0000256" key="2">
    <source>
        <dbReference type="ARBA" id="ARBA00022823"/>
    </source>
</evidence>
<dbReference type="GO" id="GO:0005739">
    <property type="term" value="C:mitochondrion"/>
    <property type="evidence" value="ECO:0007669"/>
    <property type="project" value="UniProtKB-SubCell"/>
</dbReference>
<keyword evidence="2 3" id="KW-0450">Lipoyl</keyword>
<dbReference type="PANTHER" id="PTHR11715">
    <property type="entry name" value="GLYCINE CLEAVAGE SYSTEM H PROTEIN"/>
    <property type="match status" value="1"/>
</dbReference>
<evidence type="ECO:0000259" key="5">
    <source>
        <dbReference type="PROSITE" id="PS50968"/>
    </source>
</evidence>
<comment type="caution">
    <text evidence="6">The sequence shown here is derived from an EMBL/GenBank/DDBJ whole genome shotgun (WGS) entry which is preliminary data.</text>
</comment>
<protein>
    <recommendedName>
        <fullName evidence="4">Glycine cleavage system H protein</fullName>
    </recommendedName>
</protein>
<keyword evidence="4" id="KW-0496">Mitochondrion</keyword>
<dbReference type="GO" id="GO:0019464">
    <property type="term" value="P:glycine decarboxylation via glycine cleavage system"/>
    <property type="evidence" value="ECO:0007669"/>
    <property type="project" value="UniProtKB-UniRule"/>
</dbReference>
<name>A0AAD5TWB3_9FUNG</name>
<sequence length="118" mass="13180">FTNDHEWVLVKDEIATIGITDYAQNSLGDVVYLETPTVGKSYSQSEIMGAVESVKAASDIYAPISGEVTEVNTKLNEEPSLVNTSPYENGWIAKLKINKPEELEKLLNKEDYKKLIEE</sequence>
<dbReference type="Proteomes" id="UP001211065">
    <property type="component" value="Unassembled WGS sequence"/>
</dbReference>
<keyword evidence="4" id="KW-0809">Transit peptide</keyword>
<comment type="subcellular location">
    <subcellularLocation>
        <location evidence="4">Mitochondrion</location>
    </subcellularLocation>
</comment>
<comment type="subunit">
    <text evidence="4">The glycine cleavage system is composed of four proteins: P, T, L and H.</text>
</comment>
<dbReference type="NCBIfam" id="NF002270">
    <property type="entry name" value="PRK01202.1"/>
    <property type="match status" value="1"/>
</dbReference>
<dbReference type="CDD" id="cd06848">
    <property type="entry name" value="GCS_H"/>
    <property type="match status" value="1"/>
</dbReference>